<dbReference type="PANTHER" id="PTHR11772">
    <property type="entry name" value="ASPARAGINE SYNTHETASE"/>
    <property type="match status" value="1"/>
</dbReference>
<dbReference type="InterPro" id="IPR033738">
    <property type="entry name" value="AsnB_N"/>
</dbReference>
<evidence type="ECO:0000256" key="10">
    <source>
        <dbReference type="ARBA" id="ARBA00048741"/>
    </source>
</evidence>
<accession>A0ABQ6ZHK9</accession>
<evidence type="ECO:0000256" key="6">
    <source>
        <dbReference type="ARBA" id="ARBA00022840"/>
    </source>
</evidence>
<feature type="domain" description="Glutamine amidotransferase type-2" evidence="11">
    <location>
        <begin position="2"/>
        <end position="189"/>
    </location>
</feature>
<evidence type="ECO:0000313" key="13">
    <source>
        <dbReference type="Proteomes" id="UP000781710"/>
    </source>
</evidence>
<keyword evidence="8" id="KW-0315">Glutamine amidotransferase</keyword>
<evidence type="ECO:0000256" key="4">
    <source>
        <dbReference type="ARBA" id="ARBA00022605"/>
    </source>
</evidence>
<evidence type="ECO:0000259" key="11">
    <source>
        <dbReference type="PROSITE" id="PS51278"/>
    </source>
</evidence>
<keyword evidence="5" id="KW-0547">Nucleotide-binding</keyword>
<keyword evidence="7" id="KW-0061">Asparagine biosynthesis</keyword>
<evidence type="ECO:0000256" key="9">
    <source>
        <dbReference type="ARBA" id="ARBA00029440"/>
    </source>
</evidence>
<dbReference type="SUPFAM" id="SSF56235">
    <property type="entry name" value="N-terminal nucleophile aminohydrolases (Ntn hydrolases)"/>
    <property type="match status" value="1"/>
</dbReference>
<dbReference type="RefSeq" id="WP_162337623.1">
    <property type="nucleotide sequence ID" value="NZ_JBHSRQ010000013.1"/>
</dbReference>
<comment type="catalytic activity">
    <reaction evidence="10">
        <text>L-aspartate + L-glutamine + ATP + H2O = L-asparagine + L-glutamate + AMP + diphosphate + H(+)</text>
        <dbReference type="Rhea" id="RHEA:12228"/>
        <dbReference type="ChEBI" id="CHEBI:15377"/>
        <dbReference type="ChEBI" id="CHEBI:15378"/>
        <dbReference type="ChEBI" id="CHEBI:29985"/>
        <dbReference type="ChEBI" id="CHEBI:29991"/>
        <dbReference type="ChEBI" id="CHEBI:30616"/>
        <dbReference type="ChEBI" id="CHEBI:33019"/>
        <dbReference type="ChEBI" id="CHEBI:58048"/>
        <dbReference type="ChEBI" id="CHEBI:58359"/>
        <dbReference type="ChEBI" id="CHEBI:456215"/>
        <dbReference type="EC" id="6.3.5.4"/>
    </reaction>
</comment>
<gene>
    <name evidence="12" type="primary">asnB</name>
    <name evidence="12" type="ORF">CSC78_09220</name>
</gene>
<dbReference type="Pfam" id="PF13537">
    <property type="entry name" value="GATase_7"/>
    <property type="match status" value="1"/>
</dbReference>
<dbReference type="InterPro" id="IPR017932">
    <property type="entry name" value="GATase_2_dom"/>
</dbReference>
<dbReference type="Proteomes" id="UP000781710">
    <property type="component" value="Unassembled WGS sequence"/>
</dbReference>
<dbReference type="NCBIfam" id="NF006949">
    <property type="entry name" value="PRK09431.1"/>
    <property type="match status" value="1"/>
</dbReference>
<dbReference type="EMBL" id="PDWW01000010">
    <property type="protein sequence ID" value="KAF1725389.1"/>
    <property type="molecule type" value="Genomic_DNA"/>
</dbReference>
<sequence>MCSIFGIFGLQPGDDVQALRRQSLELSQKQRHRGPDWSGVYHDDGAILVHERLAIVDPAGGSQPLRSADGELVLAVNGEIYNHRELKAELAQDYAFQTGSDCEVINALYREDEPASFLNRLNGIFAFALWDKAKGRALIARDPIGVCPLYWGHDREGRLCVASEMKALAPICADVAQFPPGHYYEFSTDAEDGGPRPALRKYYDTAWRDYAAVEGVQLAKDELREAFERAVHRQLMTDVPYGVLLSGGLDSSLVAAVAARYARHRIEDNDTTEAWWPRLHSFAIGLEGSPDLAAAEVAAKALGTVHHGFTYTFQEGLDAIPEVIRHIETYDVTTIRASTPMYLLARRIKAMGVKMVLSGEGSDEIFGGYLYFHKAPNAREFHEELVRKLDALHNYDCLRANKSMMAWGVEPRVPFLDVEFLDVAMKMDALHKMIDKGSAGAQRMEKGVLREAFDGYLPESILWRQKEQFSDGVGYGWIDGLKAHAEAQVSDRELAAADKRFPVNPPQTKEAYLYRTLFEQHYPGQACAETVPGGKSIACSSPAAIAWDASFAKMADPSGRAVSGVHNAAL</sequence>
<comment type="caution">
    <text evidence="12">The sequence shown here is derived from an EMBL/GenBank/DDBJ whole genome shotgun (WGS) entry which is preliminary data.</text>
</comment>
<dbReference type="Pfam" id="PF00733">
    <property type="entry name" value="Asn_synthase"/>
    <property type="match status" value="1"/>
</dbReference>
<dbReference type="PROSITE" id="PS51278">
    <property type="entry name" value="GATASE_TYPE_2"/>
    <property type="match status" value="1"/>
</dbReference>
<evidence type="ECO:0000256" key="1">
    <source>
        <dbReference type="ARBA" id="ARBA00005752"/>
    </source>
</evidence>
<dbReference type="CDD" id="cd01991">
    <property type="entry name" value="Asn_synthase_B_C"/>
    <property type="match status" value="1"/>
</dbReference>
<comment type="pathway">
    <text evidence="9">Amino-acid biosynthesis.</text>
</comment>
<organism evidence="12 13">
    <name type="scientific">Pseudoxanthomonas japonensis</name>
    <dbReference type="NCBI Taxonomy" id="69284"/>
    <lineage>
        <taxon>Bacteria</taxon>
        <taxon>Pseudomonadati</taxon>
        <taxon>Pseudomonadota</taxon>
        <taxon>Gammaproteobacteria</taxon>
        <taxon>Lysobacterales</taxon>
        <taxon>Lysobacteraceae</taxon>
        <taxon>Pseudoxanthomonas</taxon>
    </lineage>
</organism>
<protein>
    <recommendedName>
        <fullName evidence="2">asparagine synthase (glutamine-hydrolyzing)</fullName>
        <ecNumber evidence="2">6.3.5.4</ecNumber>
    </recommendedName>
</protein>
<keyword evidence="6" id="KW-0067">ATP-binding</keyword>
<evidence type="ECO:0000256" key="8">
    <source>
        <dbReference type="ARBA" id="ARBA00022962"/>
    </source>
</evidence>
<evidence type="ECO:0000256" key="2">
    <source>
        <dbReference type="ARBA" id="ARBA00012737"/>
    </source>
</evidence>
<dbReference type="InterPro" id="IPR001962">
    <property type="entry name" value="Asn_synthase"/>
</dbReference>
<keyword evidence="13" id="KW-1185">Reference proteome</keyword>
<evidence type="ECO:0000256" key="3">
    <source>
        <dbReference type="ARBA" id="ARBA00022598"/>
    </source>
</evidence>
<keyword evidence="4" id="KW-0028">Amino-acid biosynthesis</keyword>
<dbReference type="InterPro" id="IPR029055">
    <property type="entry name" value="Ntn_hydrolases_N"/>
</dbReference>
<evidence type="ECO:0000256" key="5">
    <source>
        <dbReference type="ARBA" id="ARBA00022741"/>
    </source>
</evidence>
<dbReference type="NCBIfam" id="TIGR01536">
    <property type="entry name" value="asn_synth_AEB"/>
    <property type="match status" value="1"/>
</dbReference>
<dbReference type="PANTHER" id="PTHR11772:SF2">
    <property type="entry name" value="ASPARAGINE SYNTHETASE [GLUTAMINE-HYDROLYZING]"/>
    <property type="match status" value="1"/>
</dbReference>
<evidence type="ECO:0000313" key="12">
    <source>
        <dbReference type="EMBL" id="KAF1725389.1"/>
    </source>
</evidence>
<comment type="similarity">
    <text evidence="1">Belongs to the asparagine synthetase family.</text>
</comment>
<dbReference type="InterPro" id="IPR006426">
    <property type="entry name" value="Asn_synth_AEB"/>
</dbReference>
<dbReference type="SUPFAM" id="SSF52402">
    <property type="entry name" value="Adenine nucleotide alpha hydrolases-like"/>
    <property type="match status" value="1"/>
</dbReference>
<dbReference type="PIRSF" id="PIRSF001589">
    <property type="entry name" value="Asn_synthetase_glu-h"/>
    <property type="match status" value="1"/>
</dbReference>
<dbReference type="InterPro" id="IPR014729">
    <property type="entry name" value="Rossmann-like_a/b/a_fold"/>
</dbReference>
<name>A0ABQ6ZHK9_9GAMM</name>
<keyword evidence="3" id="KW-0436">Ligase</keyword>
<proteinExistence type="inferred from homology"/>
<dbReference type="CDD" id="cd00712">
    <property type="entry name" value="AsnB"/>
    <property type="match status" value="1"/>
</dbReference>
<dbReference type="Gene3D" id="3.40.50.620">
    <property type="entry name" value="HUPs"/>
    <property type="match status" value="1"/>
</dbReference>
<dbReference type="InterPro" id="IPR050795">
    <property type="entry name" value="Asn_Synthetase"/>
</dbReference>
<dbReference type="EC" id="6.3.5.4" evidence="2"/>
<evidence type="ECO:0000256" key="7">
    <source>
        <dbReference type="ARBA" id="ARBA00022888"/>
    </source>
</evidence>
<reference evidence="12 13" key="1">
    <citation type="submission" date="2017-10" db="EMBL/GenBank/DDBJ databases">
        <title>Whole genome sequencing of members of genus Pseudoxanthomonas.</title>
        <authorList>
            <person name="Kumar S."/>
            <person name="Bansal K."/>
            <person name="Kaur A."/>
            <person name="Patil P."/>
            <person name="Sharma S."/>
            <person name="Patil P.B."/>
        </authorList>
    </citation>
    <scope>NUCLEOTIDE SEQUENCE [LARGE SCALE GENOMIC DNA]</scope>
    <source>
        <strain evidence="12 13">DSM 17109</strain>
    </source>
</reference>
<dbReference type="Gene3D" id="3.60.20.10">
    <property type="entry name" value="Glutamine Phosphoribosylpyrophosphate, subunit 1, domain 1"/>
    <property type="match status" value="1"/>
</dbReference>